<dbReference type="PANTHER" id="PTHR42733:SF12">
    <property type="entry name" value="PROTEINASE"/>
    <property type="match status" value="1"/>
</dbReference>
<keyword evidence="3" id="KW-0315">Glutamine amidotransferase</keyword>
<dbReference type="EMBL" id="JAAIVB010000068">
    <property type="protein sequence ID" value="NEX63213.1"/>
    <property type="molecule type" value="Genomic_DNA"/>
</dbReference>
<name>A0A6B3SR29_9BURK</name>
<dbReference type="GO" id="GO:0016740">
    <property type="term" value="F:transferase activity"/>
    <property type="evidence" value="ECO:0007669"/>
    <property type="project" value="UniProtKB-KW"/>
</dbReference>
<dbReference type="InterPro" id="IPR002818">
    <property type="entry name" value="DJ-1/PfpI"/>
</dbReference>
<evidence type="ECO:0000256" key="1">
    <source>
        <dbReference type="ARBA" id="ARBA00008542"/>
    </source>
</evidence>
<dbReference type="Proteomes" id="UP000482155">
    <property type="component" value="Unassembled WGS sequence"/>
</dbReference>
<dbReference type="Pfam" id="PF01965">
    <property type="entry name" value="DJ-1_PfpI"/>
    <property type="match status" value="1"/>
</dbReference>
<proteinExistence type="inferred from homology"/>
<comment type="caution">
    <text evidence="3">The sequence shown here is derived from an EMBL/GenBank/DDBJ whole genome shotgun (WGS) entry which is preliminary data.</text>
</comment>
<evidence type="ECO:0000313" key="3">
    <source>
        <dbReference type="EMBL" id="NEX63213.1"/>
    </source>
</evidence>
<reference evidence="3 4" key="1">
    <citation type="submission" date="2020-02" db="EMBL/GenBank/DDBJ databases">
        <authorList>
            <person name="Kim M.K."/>
        </authorList>
    </citation>
    <scope>NUCLEOTIDE SEQUENCE [LARGE SCALE GENOMIC DNA]</scope>
    <source>
        <strain evidence="3 4">17J57-3</strain>
    </source>
</reference>
<dbReference type="RefSeq" id="WP_163966821.1">
    <property type="nucleotide sequence ID" value="NZ_JAAIVB010000068.1"/>
</dbReference>
<feature type="domain" description="DJ-1/PfpI" evidence="2">
    <location>
        <begin position="10"/>
        <end position="174"/>
    </location>
</feature>
<dbReference type="CDD" id="cd03134">
    <property type="entry name" value="GATase1_PfpI_like"/>
    <property type="match status" value="1"/>
</dbReference>
<keyword evidence="3" id="KW-0808">Transferase</keyword>
<dbReference type="InterPro" id="IPR029062">
    <property type="entry name" value="Class_I_gatase-like"/>
</dbReference>
<dbReference type="PANTHER" id="PTHR42733">
    <property type="entry name" value="DJ-1 PROTEIN"/>
    <property type="match status" value="1"/>
</dbReference>
<dbReference type="PROSITE" id="PS51276">
    <property type="entry name" value="PEPTIDASE_C56_PFPI"/>
    <property type="match status" value="1"/>
</dbReference>
<evidence type="ECO:0000313" key="4">
    <source>
        <dbReference type="Proteomes" id="UP000482155"/>
    </source>
</evidence>
<gene>
    <name evidence="3" type="ORF">G3574_19190</name>
</gene>
<evidence type="ECO:0000259" key="2">
    <source>
        <dbReference type="Pfam" id="PF01965"/>
    </source>
</evidence>
<dbReference type="AlphaFoldDB" id="A0A6B3SR29"/>
<dbReference type="SUPFAM" id="SSF52317">
    <property type="entry name" value="Class I glutamine amidotransferase-like"/>
    <property type="match status" value="1"/>
</dbReference>
<dbReference type="Gene3D" id="3.40.50.880">
    <property type="match status" value="1"/>
</dbReference>
<keyword evidence="4" id="KW-1185">Reference proteome</keyword>
<comment type="similarity">
    <text evidence="1">Belongs to the peptidase C56 family.</text>
</comment>
<dbReference type="NCBIfam" id="TIGR01382">
    <property type="entry name" value="PfpI"/>
    <property type="match status" value="1"/>
</dbReference>
<sequence length="202" mass="22077">MELTLTGINVAVLLTDGFEQVEYTGPRDALEQQGAALKVISLRKGEVQGMHHHDQGDMFRVDLLFSEADPKSFDMLLLPGGEQNGATLRDSPEAQAFVHAFEEDGKPIAAICHGGWVLAAAGLVQGRRMTSWESLQDDFRKAGANWVDEEVVVDGNLVTSRKPDDIPAFNKKMVDVMFQRLAAHTAGTSEDRRHRSSVGFGG</sequence>
<accession>A0A6B3SR29</accession>
<protein>
    <submittedName>
        <fullName evidence="3">Type 1 glutamine amidotransferase</fullName>
    </submittedName>
</protein>
<dbReference type="InterPro" id="IPR006286">
    <property type="entry name" value="C56_PfpI-like"/>
</dbReference>
<organism evidence="3 4">
    <name type="scientific">Noviherbaspirillum galbum</name>
    <dbReference type="NCBI Taxonomy" id="2709383"/>
    <lineage>
        <taxon>Bacteria</taxon>
        <taxon>Pseudomonadati</taxon>
        <taxon>Pseudomonadota</taxon>
        <taxon>Betaproteobacteria</taxon>
        <taxon>Burkholderiales</taxon>
        <taxon>Oxalobacteraceae</taxon>
        <taxon>Noviherbaspirillum</taxon>
    </lineage>
</organism>